<gene>
    <name evidence="1" type="ORF">GCM10009682_43490</name>
</gene>
<organism evidence="1 2">
    <name type="scientific">Luedemannella flava</name>
    <dbReference type="NCBI Taxonomy" id="349316"/>
    <lineage>
        <taxon>Bacteria</taxon>
        <taxon>Bacillati</taxon>
        <taxon>Actinomycetota</taxon>
        <taxon>Actinomycetes</taxon>
        <taxon>Micromonosporales</taxon>
        <taxon>Micromonosporaceae</taxon>
        <taxon>Luedemannella</taxon>
    </lineage>
</organism>
<keyword evidence="2" id="KW-1185">Reference proteome</keyword>
<evidence type="ECO:0008006" key="3">
    <source>
        <dbReference type="Google" id="ProtNLM"/>
    </source>
</evidence>
<comment type="caution">
    <text evidence="1">The sequence shown here is derived from an EMBL/GenBank/DDBJ whole genome shotgun (WGS) entry which is preliminary data.</text>
</comment>
<evidence type="ECO:0000313" key="1">
    <source>
        <dbReference type="EMBL" id="GAA1818015.1"/>
    </source>
</evidence>
<dbReference type="EMBL" id="BAAALT010000151">
    <property type="protein sequence ID" value="GAA1818015.1"/>
    <property type="molecule type" value="Genomic_DNA"/>
</dbReference>
<accession>A0ABN2MB50</accession>
<sequence>MRLVDHVDGEPRAVRDVGVARRRGQRDRHRAGRRHRVRATVTGAEGYEQARQQQTDATLPPEMSQRCLRRGALLRDARDWHGRILAGRGAIFNRLCRWPAIWDVRGPHCPSGLFVLEDR</sequence>
<name>A0ABN2MB50_9ACTN</name>
<protein>
    <recommendedName>
        <fullName evidence="3">Transposase</fullName>
    </recommendedName>
</protein>
<dbReference type="Proteomes" id="UP001500218">
    <property type="component" value="Unassembled WGS sequence"/>
</dbReference>
<reference evidence="2" key="1">
    <citation type="journal article" date="2019" name="Int. J. Syst. Evol. Microbiol.">
        <title>The Global Catalogue of Microorganisms (GCM) 10K type strain sequencing project: providing services to taxonomists for standard genome sequencing and annotation.</title>
        <authorList>
            <consortium name="The Broad Institute Genomics Platform"/>
            <consortium name="The Broad Institute Genome Sequencing Center for Infectious Disease"/>
            <person name="Wu L."/>
            <person name="Ma J."/>
        </authorList>
    </citation>
    <scope>NUCLEOTIDE SEQUENCE [LARGE SCALE GENOMIC DNA]</scope>
    <source>
        <strain evidence="2">JCM 13250</strain>
    </source>
</reference>
<evidence type="ECO:0000313" key="2">
    <source>
        <dbReference type="Proteomes" id="UP001500218"/>
    </source>
</evidence>
<proteinExistence type="predicted"/>